<evidence type="ECO:0000313" key="3">
    <source>
        <dbReference type="EMBL" id="KAJ8964604.1"/>
    </source>
</evidence>
<dbReference type="InterPro" id="IPR002104">
    <property type="entry name" value="Integrase_catalytic"/>
</dbReference>
<reference evidence="3" key="1">
    <citation type="journal article" date="2023" name="Insect Mol. Biol.">
        <title>Genome sequencing provides insights into the evolution of gene families encoding plant cell wall-degrading enzymes in longhorned beetles.</title>
        <authorList>
            <person name="Shin N.R."/>
            <person name="Okamura Y."/>
            <person name="Kirsch R."/>
            <person name="Pauchet Y."/>
        </authorList>
    </citation>
    <scope>NUCLEOTIDE SEQUENCE</scope>
    <source>
        <strain evidence="3">MMC_N1</strain>
    </source>
</reference>
<keyword evidence="1" id="KW-0233">DNA recombination</keyword>
<evidence type="ECO:0000256" key="1">
    <source>
        <dbReference type="ARBA" id="ARBA00023172"/>
    </source>
</evidence>
<organism evidence="3 4">
    <name type="scientific">Molorchus minor</name>
    <dbReference type="NCBI Taxonomy" id="1323400"/>
    <lineage>
        <taxon>Eukaryota</taxon>
        <taxon>Metazoa</taxon>
        <taxon>Ecdysozoa</taxon>
        <taxon>Arthropoda</taxon>
        <taxon>Hexapoda</taxon>
        <taxon>Insecta</taxon>
        <taxon>Pterygota</taxon>
        <taxon>Neoptera</taxon>
        <taxon>Endopterygota</taxon>
        <taxon>Coleoptera</taxon>
        <taxon>Polyphaga</taxon>
        <taxon>Cucujiformia</taxon>
        <taxon>Chrysomeloidea</taxon>
        <taxon>Cerambycidae</taxon>
        <taxon>Lamiinae</taxon>
        <taxon>Monochamini</taxon>
        <taxon>Molorchus</taxon>
    </lineage>
</organism>
<comment type="caution">
    <text evidence="3">The sequence shown here is derived from an EMBL/GenBank/DDBJ whole genome shotgun (WGS) entry which is preliminary data.</text>
</comment>
<dbReference type="Gene3D" id="1.10.443.10">
    <property type="entry name" value="Intergrase catalytic core"/>
    <property type="match status" value="1"/>
</dbReference>
<dbReference type="PANTHER" id="PTHR35617:SF3">
    <property type="entry name" value="CORE-BINDING (CB) DOMAIN-CONTAINING PROTEIN"/>
    <property type="match status" value="1"/>
</dbReference>
<keyword evidence="4" id="KW-1185">Reference proteome</keyword>
<dbReference type="InterPro" id="IPR013762">
    <property type="entry name" value="Integrase-like_cat_sf"/>
</dbReference>
<proteinExistence type="predicted"/>
<dbReference type="Proteomes" id="UP001162164">
    <property type="component" value="Unassembled WGS sequence"/>
</dbReference>
<name>A0ABQ9ITK2_9CUCU</name>
<feature type="domain" description="Tyr recombinase" evidence="2">
    <location>
        <begin position="24"/>
        <end position="188"/>
    </location>
</feature>
<dbReference type="InterPro" id="IPR011010">
    <property type="entry name" value="DNA_brk_join_enz"/>
</dbReference>
<dbReference type="PANTHER" id="PTHR35617">
    <property type="entry name" value="PHAGE_INTEGRASE DOMAIN-CONTAINING PROTEIN"/>
    <property type="match status" value="1"/>
</dbReference>
<evidence type="ECO:0000313" key="4">
    <source>
        <dbReference type="Proteomes" id="UP001162164"/>
    </source>
</evidence>
<sequence>MGPQGRPRDYLAGLNNKKISLELLSKKLITLLALTTAHRVQTFSLIDVRNIVCNSKGVEIKIPYRTKTTGRNTNQPTLFLPLFLEKTEICVSRTLETYLDRTKDFRSPTCNKLLLTFKKPHYEADPQTLSRWIKSILRESGIDTNVFSAHSTRHASTSAASRKWVSLDIIRKTAGWSINSETFARFYNRPVKTQGLFAQAILE</sequence>
<accession>A0ABQ9ITK2</accession>
<evidence type="ECO:0000259" key="2">
    <source>
        <dbReference type="Pfam" id="PF00589"/>
    </source>
</evidence>
<dbReference type="SUPFAM" id="SSF56349">
    <property type="entry name" value="DNA breaking-rejoining enzymes"/>
    <property type="match status" value="1"/>
</dbReference>
<dbReference type="EMBL" id="JAPWTJ010002764">
    <property type="protein sequence ID" value="KAJ8964604.1"/>
    <property type="molecule type" value="Genomic_DNA"/>
</dbReference>
<protein>
    <recommendedName>
        <fullName evidence="2">Tyr recombinase domain-containing protein</fullName>
    </recommendedName>
</protein>
<gene>
    <name evidence="3" type="ORF">NQ317_019810</name>
</gene>
<dbReference type="Pfam" id="PF00589">
    <property type="entry name" value="Phage_integrase"/>
    <property type="match status" value="1"/>
</dbReference>